<dbReference type="Proteomes" id="UP000199052">
    <property type="component" value="Unassembled WGS sequence"/>
</dbReference>
<feature type="compositionally biased region" description="Polar residues" evidence="1">
    <location>
        <begin position="45"/>
        <end position="58"/>
    </location>
</feature>
<dbReference type="STRING" id="504797.SAMN05421678_12360"/>
<feature type="compositionally biased region" description="Basic and acidic residues" evidence="1">
    <location>
        <begin position="59"/>
        <end position="73"/>
    </location>
</feature>
<gene>
    <name evidence="2" type="ORF">SAMN05421678_12360</name>
</gene>
<feature type="region of interest" description="Disordered" evidence="1">
    <location>
        <begin position="23"/>
        <end position="73"/>
    </location>
</feature>
<dbReference type="EMBL" id="FOOI01000023">
    <property type="protein sequence ID" value="SFH59938.1"/>
    <property type="molecule type" value="Genomic_DNA"/>
</dbReference>
<sequence length="73" mass="7981">MNDPDHVLGQLDEAQKSLCEAMQTAMSAMNDDETARSHRRRSSRAKGTNHNSTTPSASSDKESQSLRTEESGT</sequence>
<accession>A0A1I3BCC0</accession>
<name>A0A1I3BCC0_9ACTN</name>
<organism evidence="2 3">
    <name type="scientific">Actinopolymorpha cephalotaxi</name>
    <dbReference type="NCBI Taxonomy" id="504797"/>
    <lineage>
        <taxon>Bacteria</taxon>
        <taxon>Bacillati</taxon>
        <taxon>Actinomycetota</taxon>
        <taxon>Actinomycetes</taxon>
        <taxon>Propionibacteriales</taxon>
        <taxon>Actinopolymorphaceae</taxon>
        <taxon>Actinopolymorpha</taxon>
    </lineage>
</organism>
<evidence type="ECO:0000256" key="1">
    <source>
        <dbReference type="SAM" id="MobiDB-lite"/>
    </source>
</evidence>
<protein>
    <submittedName>
        <fullName evidence="2">Uncharacterized protein</fullName>
    </submittedName>
</protein>
<reference evidence="2 3" key="1">
    <citation type="submission" date="2016-10" db="EMBL/GenBank/DDBJ databases">
        <authorList>
            <person name="de Groot N.N."/>
        </authorList>
    </citation>
    <scope>NUCLEOTIDE SEQUENCE [LARGE SCALE GENOMIC DNA]</scope>
    <source>
        <strain evidence="2 3">CPCC 202808</strain>
    </source>
</reference>
<proteinExistence type="predicted"/>
<dbReference type="AlphaFoldDB" id="A0A1I3BCC0"/>
<evidence type="ECO:0000313" key="3">
    <source>
        <dbReference type="Proteomes" id="UP000199052"/>
    </source>
</evidence>
<evidence type="ECO:0000313" key="2">
    <source>
        <dbReference type="EMBL" id="SFH59938.1"/>
    </source>
</evidence>